<evidence type="ECO:0000259" key="7">
    <source>
        <dbReference type="Pfam" id="PF13877"/>
    </source>
</evidence>
<dbReference type="RefSeq" id="XP_014488069.1">
    <property type="nucleotide sequence ID" value="XM_014632583.1"/>
</dbReference>
<accession>A0A6P3YAS0</accession>
<keyword evidence="8" id="KW-1185">Reference proteome</keyword>
<dbReference type="Pfam" id="PF13877">
    <property type="entry name" value="RPAP3_C"/>
    <property type="match status" value="1"/>
</dbReference>
<evidence type="ECO:0000256" key="3">
    <source>
        <dbReference type="ARBA" id="ARBA00038275"/>
    </source>
</evidence>
<sequence length="502" mass="58279">MELNQSILLQKQVKDNAENLQSEFLDMKYWEEAMKLKERKLLNERDEPQTLPPIRNKKKHTTKESEEAYNNLGKKDQCNDSSESLFKVNQYLQIQKDHEKATEYKEEGNRFVQQKEWDKAIVSYSKAIEVFPYDAVFYANRALCYLKQDNLHLAHEDCSSAIEMNDTYVKAYHRRGTARMGLKQYEEAKQDIQKILLLEPSNKEAKALLNQVNKQLEHSKPVIKSGEDITDDILVEKKIAKKILGDVKSNKKIIGNKVDSNKENDMKSTVEPTTGSVTRQKGNSRIPDWLPEKDNVKIVELVGKPPHLRSKEPFKKVPVQEADLSKPFKEEIETCIAKDVLKTKDVELSDVSSNDTTKCLESVTKIEPESKKNFTENYTEVPPVPKTAVQFVINWRKYTSSDIRYSYLRQLQPGSLPKIFKDSLESSIFSDILTILKTEFVNRQEPVFSYLKDLSNVKRFKALVMFISNSEKQDLKFMFSYCKTHEKISEEELAEMQNKYEI</sequence>
<evidence type="ECO:0000313" key="12">
    <source>
        <dbReference type="RefSeq" id="XP_014488093.1"/>
    </source>
</evidence>
<feature type="compositionally biased region" description="Basic and acidic residues" evidence="6">
    <location>
        <begin position="259"/>
        <end position="268"/>
    </location>
</feature>
<evidence type="ECO:0000313" key="15">
    <source>
        <dbReference type="RefSeq" id="XP_014488119.1"/>
    </source>
</evidence>
<proteinExistence type="inferred from homology"/>
<dbReference type="Pfam" id="PF13181">
    <property type="entry name" value="TPR_8"/>
    <property type="match status" value="1"/>
</dbReference>
<protein>
    <recommendedName>
        <fullName evidence="4">RNA polymerase II-associated protein 3</fullName>
    </recommendedName>
</protein>
<feature type="region of interest" description="Disordered" evidence="6">
    <location>
        <begin position="41"/>
        <end position="80"/>
    </location>
</feature>
<keyword evidence="2 5" id="KW-0802">TPR repeat</keyword>
<evidence type="ECO:0000313" key="13">
    <source>
        <dbReference type="RefSeq" id="XP_014488101.1"/>
    </source>
</evidence>
<dbReference type="InterPro" id="IPR051966">
    <property type="entry name" value="RPAP3"/>
</dbReference>
<evidence type="ECO:0000256" key="4">
    <source>
        <dbReference type="ARBA" id="ARBA00040133"/>
    </source>
</evidence>
<feature type="region of interest" description="Disordered" evidence="6">
    <location>
        <begin position="259"/>
        <end position="285"/>
    </location>
</feature>
<dbReference type="GeneID" id="106751621"/>
<dbReference type="KEGG" id="dqu:106751621"/>
<dbReference type="SUPFAM" id="SSF48452">
    <property type="entry name" value="TPR-like"/>
    <property type="match status" value="1"/>
</dbReference>
<evidence type="ECO:0000256" key="5">
    <source>
        <dbReference type="PROSITE-ProRule" id="PRU00339"/>
    </source>
</evidence>
<dbReference type="RefSeq" id="XP_014488109.1">
    <property type="nucleotide sequence ID" value="XM_014632623.1"/>
</dbReference>
<feature type="repeat" description="TPR" evidence="5">
    <location>
        <begin position="169"/>
        <end position="202"/>
    </location>
</feature>
<dbReference type="InterPro" id="IPR019734">
    <property type="entry name" value="TPR_rpt"/>
</dbReference>
<evidence type="ECO:0000313" key="9">
    <source>
        <dbReference type="RefSeq" id="XP_014488069.1"/>
    </source>
</evidence>
<evidence type="ECO:0000313" key="11">
    <source>
        <dbReference type="RefSeq" id="XP_014488086.1"/>
    </source>
</evidence>
<name>A0A6P3YAS0_DINQU</name>
<evidence type="ECO:0000313" key="10">
    <source>
        <dbReference type="RefSeq" id="XP_014488080.1"/>
    </source>
</evidence>
<keyword evidence="1" id="KW-0677">Repeat</keyword>
<evidence type="ECO:0000256" key="2">
    <source>
        <dbReference type="ARBA" id="ARBA00022803"/>
    </source>
</evidence>
<dbReference type="GO" id="GO:0101031">
    <property type="term" value="C:protein folding chaperone complex"/>
    <property type="evidence" value="ECO:0007669"/>
    <property type="project" value="TreeGrafter"/>
</dbReference>
<dbReference type="OrthoDB" id="2942533at2759"/>
<dbReference type="RefSeq" id="XP_014488093.1">
    <property type="nucleotide sequence ID" value="XM_014632607.1"/>
</dbReference>
<dbReference type="RefSeq" id="XP_014488086.1">
    <property type="nucleotide sequence ID" value="XM_014632600.1"/>
</dbReference>
<dbReference type="RefSeq" id="XP_014488119.1">
    <property type="nucleotide sequence ID" value="XM_014632633.1"/>
</dbReference>
<dbReference type="Gene3D" id="1.25.40.10">
    <property type="entry name" value="Tetratricopeptide repeat domain"/>
    <property type="match status" value="1"/>
</dbReference>
<comment type="similarity">
    <text evidence="3">Belongs to the RPAP3 family.</text>
</comment>
<evidence type="ECO:0000313" key="8">
    <source>
        <dbReference type="Proteomes" id="UP000515204"/>
    </source>
</evidence>
<gene>
    <name evidence="9 10 11 12 13 14 15" type="primary">LOC106751621</name>
</gene>
<evidence type="ECO:0000256" key="6">
    <source>
        <dbReference type="SAM" id="MobiDB-lite"/>
    </source>
</evidence>
<dbReference type="RefSeq" id="XP_014488101.1">
    <property type="nucleotide sequence ID" value="XM_014632615.1"/>
</dbReference>
<feature type="repeat" description="TPR" evidence="5">
    <location>
        <begin position="101"/>
        <end position="134"/>
    </location>
</feature>
<organism evidence="8 13">
    <name type="scientific">Dinoponera quadriceps</name>
    <name type="common">South American ant</name>
    <dbReference type="NCBI Taxonomy" id="609295"/>
    <lineage>
        <taxon>Eukaryota</taxon>
        <taxon>Metazoa</taxon>
        <taxon>Ecdysozoa</taxon>
        <taxon>Arthropoda</taxon>
        <taxon>Hexapoda</taxon>
        <taxon>Insecta</taxon>
        <taxon>Pterygota</taxon>
        <taxon>Neoptera</taxon>
        <taxon>Endopterygota</taxon>
        <taxon>Hymenoptera</taxon>
        <taxon>Apocrita</taxon>
        <taxon>Aculeata</taxon>
        <taxon>Formicoidea</taxon>
        <taxon>Formicidae</taxon>
        <taxon>Ponerinae</taxon>
        <taxon>Ponerini</taxon>
        <taxon>Dinoponera</taxon>
    </lineage>
</organism>
<evidence type="ECO:0000256" key="1">
    <source>
        <dbReference type="ARBA" id="ARBA00022737"/>
    </source>
</evidence>
<dbReference type="Proteomes" id="UP000515204">
    <property type="component" value="Unplaced"/>
</dbReference>
<dbReference type="PANTHER" id="PTHR46423:SF1">
    <property type="entry name" value="RNA POLYMERASE II-ASSOCIATED PROTEIN 3"/>
    <property type="match status" value="1"/>
</dbReference>
<dbReference type="PANTHER" id="PTHR46423">
    <property type="entry name" value="RNA POLYMERASE II-ASSOCIATED PROTEIN 3"/>
    <property type="match status" value="1"/>
</dbReference>
<dbReference type="PROSITE" id="PS50005">
    <property type="entry name" value="TPR"/>
    <property type="match status" value="2"/>
</dbReference>
<dbReference type="CTD" id="43958"/>
<dbReference type="InterPro" id="IPR011990">
    <property type="entry name" value="TPR-like_helical_dom_sf"/>
</dbReference>
<evidence type="ECO:0000313" key="14">
    <source>
        <dbReference type="RefSeq" id="XP_014488109.1"/>
    </source>
</evidence>
<feature type="compositionally biased region" description="Polar residues" evidence="6">
    <location>
        <begin position="270"/>
        <end position="283"/>
    </location>
</feature>
<dbReference type="AlphaFoldDB" id="A0A6P3YAS0"/>
<feature type="domain" description="RNA-polymerase II-associated protein 3-like C-terminal" evidence="7">
    <location>
        <begin position="385"/>
        <end position="472"/>
    </location>
</feature>
<dbReference type="Pfam" id="PF13414">
    <property type="entry name" value="TPR_11"/>
    <property type="match status" value="1"/>
</dbReference>
<dbReference type="RefSeq" id="XP_014488080.1">
    <property type="nucleotide sequence ID" value="XM_014632594.1"/>
</dbReference>
<reference evidence="9 10" key="1">
    <citation type="submission" date="2025-04" db="UniProtKB">
        <authorList>
            <consortium name="RefSeq"/>
        </authorList>
    </citation>
    <scope>IDENTIFICATION</scope>
</reference>
<dbReference type="SMART" id="SM00028">
    <property type="entry name" value="TPR"/>
    <property type="match status" value="3"/>
</dbReference>
<dbReference type="InterPro" id="IPR025986">
    <property type="entry name" value="RPAP3-like_C"/>
</dbReference>